<dbReference type="InterPro" id="IPR036388">
    <property type="entry name" value="WH-like_DNA-bd_sf"/>
</dbReference>
<keyword evidence="2 5" id="KW-0238">DNA-binding</keyword>
<dbReference type="PROSITE" id="PS51118">
    <property type="entry name" value="HTH_HXLR"/>
    <property type="match status" value="1"/>
</dbReference>
<dbReference type="PANTHER" id="PTHR33204">
    <property type="entry name" value="TRANSCRIPTIONAL REGULATOR, MARR FAMILY"/>
    <property type="match status" value="1"/>
</dbReference>
<dbReference type="Pfam" id="PF01638">
    <property type="entry name" value="HxlR"/>
    <property type="match status" value="1"/>
</dbReference>
<dbReference type="GO" id="GO:0003677">
    <property type="term" value="F:DNA binding"/>
    <property type="evidence" value="ECO:0007669"/>
    <property type="project" value="UniProtKB-KW"/>
</dbReference>
<keyword evidence="6" id="KW-1185">Reference proteome</keyword>
<dbReference type="Gene3D" id="1.10.10.10">
    <property type="entry name" value="Winged helix-like DNA-binding domain superfamily/Winged helix DNA-binding domain"/>
    <property type="match status" value="1"/>
</dbReference>
<name>A0ABU0RAF1_9MICO</name>
<organism evidence="5 6">
    <name type="scientific">Agromyces ramosus</name>
    <dbReference type="NCBI Taxonomy" id="33879"/>
    <lineage>
        <taxon>Bacteria</taxon>
        <taxon>Bacillati</taxon>
        <taxon>Actinomycetota</taxon>
        <taxon>Actinomycetes</taxon>
        <taxon>Micrococcales</taxon>
        <taxon>Microbacteriaceae</taxon>
        <taxon>Agromyces</taxon>
    </lineage>
</organism>
<dbReference type="InterPro" id="IPR036390">
    <property type="entry name" value="WH_DNA-bd_sf"/>
</dbReference>
<feature type="domain" description="HTH hxlR-type" evidence="4">
    <location>
        <begin position="12"/>
        <end position="111"/>
    </location>
</feature>
<proteinExistence type="predicted"/>
<evidence type="ECO:0000313" key="5">
    <source>
        <dbReference type="EMBL" id="MDQ0895054.1"/>
    </source>
</evidence>
<dbReference type="EMBL" id="JAUSYY010000001">
    <property type="protein sequence ID" value="MDQ0895054.1"/>
    <property type="molecule type" value="Genomic_DNA"/>
</dbReference>
<dbReference type="RefSeq" id="WP_307042799.1">
    <property type="nucleotide sequence ID" value="NZ_JAUSYY010000001.1"/>
</dbReference>
<gene>
    <name evidence="5" type="ORF">QFZ26_002609</name>
</gene>
<dbReference type="InterPro" id="IPR002577">
    <property type="entry name" value="HTH_HxlR"/>
</dbReference>
<keyword evidence="1" id="KW-0805">Transcription regulation</keyword>
<comment type="caution">
    <text evidence="5">The sequence shown here is derived from an EMBL/GenBank/DDBJ whole genome shotgun (WGS) entry which is preliminary data.</text>
</comment>
<protein>
    <submittedName>
        <fullName evidence="5">DNA-binding HxlR family transcriptional regulator</fullName>
    </submittedName>
</protein>
<evidence type="ECO:0000256" key="3">
    <source>
        <dbReference type="ARBA" id="ARBA00023163"/>
    </source>
</evidence>
<sequence length="155" mass="16895">MDSPVNGSGERCSIARSLEVLGLKWSLLVVREAMWGRTRFAEFRSRLGVAPDVLTDRLARLVDAGILERRPYREAGEREREEYLLTDAGRALLPVLAAMSAWGDEHRPSGYGPAALYADRETGASARLAFVDDEGRELDPADIVVVRGPGAISAA</sequence>
<dbReference type="Proteomes" id="UP001239083">
    <property type="component" value="Unassembled WGS sequence"/>
</dbReference>
<evidence type="ECO:0000259" key="4">
    <source>
        <dbReference type="PROSITE" id="PS51118"/>
    </source>
</evidence>
<evidence type="ECO:0000313" key="6">
    <source>
        <dbReference type="Proteomes" id="UP001239083"/>
    </source>
</evidence>
<evidence type="ECO:0000256" key="2">
    <source>
        <dbReference type="ARBA" id="ARBA00023125"/>
    </source>
</evidence>
<reference evidence="5 6" key="1">
    <citation type="submission" date="2023-07" db="EMBL/GenBank/DDBJ databases">
        <title>Comparative genomics of wheat-associated soil bacteria to identify genetic determinants of phenazine resistance.</title>
        <authorList>
            <person name="Mouncey N."/>
        </authorList>
    </citation>
    <scope>NUCLEOTIDE SEQUENCE [LARGE SCALE GENOMIC DNA]</scope>
    <source>
        <strain evidence="5 6">V3I3</strain>
    </source>
</reference>
<accession>A0ABU0RAF1</accession>
<keyword evidence="3" id="KW-0804">Transcription</keyword>
<dbReference type="PANTHER" id="PTHR33204:SF18">
    <property type="entry name" value="TRANSCRIPTIONAL REGULATORY PROTEIN"/>
    <property type="match status" value="1"/>
</dbReference>
<dbReference type="SUPFAM" id="SSF46785">
    <property type="entry name" value="Winged helix' DNA-binding domain"/>
    <property type="match status" value="1"/>
</dbReference>
<evidence type="ECO:0000256" key="1">
    <source>
        <dbReference type="ARBA" id="ARBA00023015"/>
    </source>
</evidence>